<feature type="transmembrane region" description="Helical" evidence="1">
    <location>
        <begin position="76"/>
        <end position="98"/>
    </location>
</feature>
<comment type="caution">
    <text evidence="2">The sequence shown here is derived from an EMBL/GenBank/DDBJ whole genome shotgun (WGS) entry which is preliminary data.</text>
</comment>
<reference evidence="2" key="1">
    <citation type="journal article" date="2014" name="Int. J. Syst. Evol. Microbiol.">
        <title>Complete genome sequence of Corynebacterium casei LMG S-19264T (=DSM 44701T), isolated from a smear-ripened cheese.</title>
        <authorList>
            <consortium name="US DOE Joint Genome Institute (JGI-PGF)"/>
            <person name="Walter F."/>
            <person name="Albersmeier A."/>
            <person name="Kalinowski J."/>
            <person name="Ruckert C."/>
        </authorList>
    </citation>
    <scope>NUCLEOTIDE SEQUENCE</scope>
    <source>
        <strain evidence="2">VKM Ac-1020</strain>
    </source>
</reference>
<feature type="transmembrane region" description="Helical" evidence="1">
    <location>
        <begin position="52"/>
        <end position="69"/>
    </location>
</feature>
<accession>A0A9W6H1H6</accession>
<protein>
    <submittedName>
        <fullName evidence="2">Uncharacterized protein</fullName>
    </submittedName>
</protein>
<evidence type="ECO:0000256" key="1">
    <source>
        <dbReference type="SAM" id="Phobius"/>
    </source>
</evidence>
<evidence type="ECO:0000313" key="3">
    <source>
        <dbReference type="Proteomes" id="UP001142462"/>
    </source>
</evidence>
<keyword evidence="1" id="KW-0472">Membrane</keyword>
<name>A0A9W6H1H6_9MICO</name>
<dbReference type="RefSeq" id="WP_271172337.1">
    <property type="nucleotide sequence ID" value="NZ_BSEJ01000002.1"/>
</dbReference>
<proteinExistence type="predicted"/>
<keyword evidence="1" id="KW-0812">Transmembrane</keyword>
<keyword evidence="3" id="KW-1185">Reference proteome</keyword>
<dbReference type="Proteomes" id="UP001142462">
    <property type="component" value="Unassembled WGS sequence"/>
</dbReference>
<organism evidence="2 3">
    <name type="scientific">Microbacterium barkeri</name>
    <dbReference type="NCBI Taxonomy" id="33917"/>
    <lineage>
        <taxon>Bacteria</taxon>
        <taxon>Bacillati</taxon>
        <taxon>Actinomycetota</taxon>
        <taxon>Actinomycetes</taxon>
        <taxon>Micrococcales</taxon>
        <taxon>Microbacteriaceae</taxon>
        <taxon>Microbacterium</taxon>
    </lineage>
</organism>
<gene>
    <name evidence="2" type="ORF">GCM10017576_07500</name>
</gene>
<sequence length="114" mass="12412">MTEPEDAAQLDDDELLNAVPSRSDRPRRRVSLSSPSLVLGMFALTMSWFTPWVAPLALIAVVLAVIALVRRHADRALAWWGFGFGVVAIAYCGVWALWILGQLGEAPVIELPAA</sequence>
<keyword evidence="1" id="KW-1133">Transmembrane helix</keyword>
<evidence type="ECO:0000313" key="2">
    <source>
        <dbReference type="EMBL" id="GLJ60621.1"/>
    </source>
</evidence>
<dbReference type="EMBL" id="BSEJ01000002">
    <property type="protein sequence ID" value="GLJ60621.1"/>
    <property type="molecule type" value="Genomic_DNA"/>
</dbReference>
<reference evidence="2" key="2">
    <citation type="submission" date="2023-01" db="EMBL/GenBank/DDBJ databases">
        <authorList>
            <person name="Sun Q."/>
            <person name="Evtushenko L."/>
        </authorList>
    </citation>
    <scope>NUCLEOTIDE SEQUENCE</scope>
    <source>
        <strain evidence="2">VKM Ac-1020</strain>
    </source>
</reference>
<dbReference type="AlphaFoldDB" id="A0A9W6H1H6"/>